<evidence type="ECO:0000256" key="5">
    <source>
        <dbReference type="ARBA" id="ARBA00023004"/>
    </source>
</evidence>
<keyword evidence="5" id="KW-0408">Iron</keyword>
<evidence type="ECO:0000256" key="1">
    <source>
        <dbReference type="ARBA" id="ARBA00001971"/>
    </source>
</evidence>
<organism evidence="8 9">
    <name type="scientific">Monilinia fructigena</name>
    <dbReference type="NCBI Taxonomy" id="38457"/>
    <lineage>
        <taxon>Eukaryota</taxon>
        <taxon>Fungi</taxon>
        <taxon>Dikarya</taxon>
        <taxon>Ascomycota</taxon>
        <taxon>Pezizomycotina</taxon>
        <taxon>Leotiomycetes</taxon>
        <taxon>Helotiales</taxon>
        <taxon>Sclerotiniaceae</taxon>
        <taxon>Monilinia</taxon>
    </lineage>
</organism>
<dbReference type="GO" id="GO:0005506">
    <property type="term" value="F:iron ion binding"/>
    <property type="evidence" value="ECO:0007669"/>
    <property type="project" value="InterPro"/>
</dbReference>
<dbReference type="Gene3D" id="1.10.630.10">
    <property type="entry name" value="Cytochrome P450"/>
    <property type="match status" value="1"/>
</dbReference>
<comment type="similarity">
    <text evidence="2">Belongs to the cytochrome P450 family.</text>
</comment>
<protein>
    <submittedName>
        <fullName evidence="8">Uncharacterized protein</fullName>
    </submittedName>
</protein>
<comment type="caution">
    <text evidence="8">The sequence shown here is derived from an EMBL/GenBank/DDBJ whole genome shotgun (WGS) entry which is preliminary data.</text>
</comment>
<sequence>MQDELEYATIKDLPDCEDKWVMIRPYHSILRLVSRISARIFLGLPLCRNEEWLEISTEFTENVFVSLVVLRLFPMWTHGILGFLLPSLWRGASYIRRAKKLLVPEIIRRREQREADPKQSNNLLSWMMEIATPDESDPSDLAHLEVVMSLASIHTSQMNAVHVLYDLAARSEYLETSQDEILEVIQEDGPWRTWQKTAFSKTQEVRLIHA</sequence>
<gene>
    <name evidence="8" type="ORF">DID88_001532</name>
</gene>
<keyword evidence="3" id="KW-0479">Metal-binding</keyword>
<dbReference type="OrthoDB" id="1844152at2759"/>
<accession>A0A395IXQ3</accession>
<dbReference type="GO" id="GO:0016705">
    <property type="term" value="F:oxidoreductase activity, acting on paired donors, with incorporation or reduction of molecular oxygen"/>
    <property type="evidence" value="ECO:0007669"/>
    <property type="project" value="InterPro"/>
</dbReference>
<proteinExistence type="inferred from homology"/>
<evidence type="ECO:0000256" key="4">
    <source>
        <dbReference type="ARBA" id="ARBA00023002"/>
    </source>
</evidence>
<evidence type="ECO:0000256" key="2">
    <source>
        <dbReference type="ARBA" id="ARBA00010617"/>
    </source>
</evidence>
<dbReference type="CDD" id="cd11041">
    <property type="entry name" value="CYP503A1-like"/>
    <property type="match status" value="1"/>
</dbReference>
<reference evidence="8 9" key="1">
    <citation type="submission" date="2018-06" db="EMBL/GenBank/DDBJ databases">
        <title>Genome Sequence of the Brown Rot Fungal Pathogen Monilinia fructigena.</title>
        <authorList>
            <person name="Landi L."/>
            <person name="De Miccolis Angelini R.M."/>
            <person name="Pollastro S."/>
            <person name="Abate D."/>
            <person name="Faretra F."/>
            <person name="Romanazzi G."/>
        </authorList>
    </citation>
    <scope>NUCLEOTIDE SEQUENCE [LARGE SCALE GENOMIC DNA]</scope>
    <source>
        <strain evidence="8 9">Mfrg269</strain>
    </source>
</reference>
<dbReference type="SUPFAM" id="SSF48264">
    <property type="entry name" value="Cytochrome P450"/>
    <property type="match status" value="1"/>
</dbReference>
<dbReference type="GO" id="GO:0020037">
    <property type="term" value="F:heme binding"/>
    <property type="evidence" value="ECO:0007669"/>
    <property type="project" value="InterPro"/>
</dbReference>
<comment type="cofactor">
    <cofactor evidence="1">
        <name>heme</name>
        <dbReference type="ChEBI" id="CHEBI:30413"/>
    </cofactor>
</comment>
<keyword evidence="7" id="KW-0503">Monooxygenase</keyword>
<dbReference type="PANTHER" id="PTHR46206:SF6">
    <property type="entry name" value="CYTOCHROME P450 MONOOXYGENASE AN1598-RELATED"/>
    <property type="match status" value="1"/>
</dbReference>
<dbReference type="InterPro" id="IPR036396">
    <property type="entry name" value="Cyt_P450_sf"/>
</dbReference>
<evidence type="ECO:0000313" key="8">
    <source>
        <dbReference type="EMBL" id="RAL64941.1"/>
    </source>
</evidence>
<keyword evidence="6" id="KW-0843">Virulence</keyword>
<evidence type="ECO:0000256" key="3">
    <source>
        <dbReference type="ARBA" id="ARBA00022723"/>
    </source>
</evidence>
<dbReference type="PANTHER" id="PTHR46206">
    <property type="entry name" value="CYTOCHROME P450"/>
    <property type="match status" value="1"/>
</dbReference>
<keyword evidence="9" id="KW-1185">Reference proteome</keyword>
<dbReference type="EMBL" id="QKRW01000012">
    <property type="protein sequence ID" value="RAL64941.1"/>
    <property type="molecule type" value="Genomic_DNA"/>
</dbReference>
<evidence type="ECO:0000256" key="6">
    <source>
        <dbReference type="ARBA" id="ARBA00023026"/>
    </source>
</evidence>
<evidence type="ECO:0000256" key="7">
    <source>
        <dbReference type="ARBA" id="ARBA00023033"/>
    </source>
</evidence>
<keyword evidence="4" id="KW-0560">Oxidoreductase</keyword>
<name>A0A395IXQ3_9HELO</name>
<dbReference type="Pfam" id="PF00067">
    <property type="entry name" value="p450"/>
    <property type="match status" value="1"/>
</dbReference>
<dbReference type="AlphaFoldDB" id="A0A395IXQ3"/>
<dbReference type="InterPro" id="IPR001128">
    <property type="entry name" value="Cyt_P450"/>
</dbReference>
<dbReference type="GO" id="GO:0004497">
    <property type="term" value="F:monooxygenase activity"/>
    <property type="evidence" value="ECO:0007669"/>
    <property type="project" value="UniProtKB-KW"/>
</dbReference>
<dbReference type="Proteomes" id="UP000249056">
    <property type="component" value="Unassembled WGS sequence"/>
</dbReference>
<evidence type="ECO:0000313" key="9">
    <source>
        <dbReference type="Proteomes" id="UP000249056"/>
    </source>
</evidence>